<name>A0A7G9W9B7_ALKCA</name>
<keyword evidence="3" id="KW-1185">Reference proteome</keyword>
<feature type="transmembrane region" description="Helical" evidence="1">
    <location>
        <begin position="45"/>
        <end position="63"/>
    </location>
</feature>
<evidence type="ECO:0000313" key="2">
    <source>
        <dbReference type="EMBL" id="QNO15279.1"/>
    </source>
</evidence>
<keyword evidence="1" id="KW-0472">Membrane</keyword>
<dbReference type="EMBL" id="CP058559">
    <property type="protein sequence ID" value="QNO15279.1"/>
    <property type="molecule type" value="Genomic_DNA"/>
</dbReference>
<feature type="transmembrane region" description="Helical" evidence="1">
    <location>
        <begin position="6"/>
        <end position="24"/>
    </location>
</feature>
<dbReference type="RefSeq" id="WP_213165643.1">
    <property type="nucleotide sequence ID" value="NZ_CP058559.1"/>
</dbReference>
<proteinExistence type="predicted"/>
<reference evidence="2 3" key="1">
    <citation type="submission" date="2020-07" db="EMBL/GenBank/DDBJ databases">
        <title>Alkalicella. sp. LB2 genome.</title>
        <authorList>
            <person name="Postec A."/>
            <person name="Quemeneur M."/>
        </authorList>
    </citation>
    <scope>NUCLEOTIDE SEQUENCE [LARGE SCALE GENOMIC DNA]</scope>
    <source>
        <strain evidence="2 3">LB2</strain>
    </source>
</reference>
<dbReference type="KEGG" id="acae:HYG86_11150"/>
<keyword evidence="1" id="KW-1133">Transmembrane helix</keyword>
<sequence>MKIYILLSVFFVLIYFSIKLRVVNRRNVSDYYEYEPKDTPLSRSIVELISIAGGIYIALTLALSFLKIDYAPMYRLLEVEFDFLAALSIVLASVQPVFTFIGSKLKLK</sequence>
<organism evidence="2 3">
    <name type="scientific">Alkalicella caledoniensis</name>
    <dbReference type="NCBI Taxonomy" id="2731377"/>
    <lineage>
        <taxon>Bacteria</taxon>
        <taxon>Bacillati</taxon>
        <taxon>Bacillota</taxon>
        <taxon>Clostridia</taxon>
        <taxon>Eubacteriales</taxon>
        <taxon>Proteinivoracaceae</taxon>
        <taxon>Alkalicella</taxon>
    </lineage>
</organism>
<keyword evidence="1" id="KW-0812">Transmembrane</keyword>
<accession>A0A7G9W9B7</accession>
<feature type="transmembrane region" description="Helical" evidence="1">
    <location>
        <begin position="83"/>
        <end position="102"/>
    </location>
</feature>
<evidence type="ECO:0000256" key="1">
    <source>
        <dbReference type="SAM" id="Phobius"/>
    </source>
</evidence>
<evidence type="ECO:0000313" key="3">
    <source>
        <dbReference type="Proteomes" id="UP000516160"/>
    </source>
</evidence>
<dbReference type="AlphaFoldDB" id="A0A7G9W9B7"/>
<protein>
    <submittedName>
        <fullName evidence="2">Uncharacterized protein</fullName>
    </submittedName>
</protein>
<dbReference type="Proteomes" id="UP000516160">
    <property type="component" value="Chromosome"/>
</dbReference>
<gene>
    <name evidence="2" type="ORF">HYG86_11150</name>
</gene>